<reference evidence="2" key="1">
    <citation type="submission" date="2016-10" db="EMBL/GenBank/DDBJ databases">
        <authorList>
            <person name="Varghese N."/>
            <person name="Submissions S."/>
        </authorList>
    </citation>
    <scope>NUCLEOTIDE SEQUENCE [LARGE SCALE GENOMIC DNA]</scope>
    <source>
        <strain evidence="2">DSM 23422</strain>
    </source>
</reference>
<dbReference type="RefSeq" id="WP_093916393.1">
    <property type="nucleotide sequence ID" value="NZ_FPAJ01000003.1"/>
</dbReference>
<dbReference type="AlphaFoldDB" id="A0A1I6TDT2"/>
<protein>
    <recommendedName>
        <fullName evidence="3">Flagellar protein</fullName>
    </recommendedName>
</protein>
<keyword evidence="2" id="KW-1185">Reference proteome</keyword>
<dbReference type="Proteomes" id="UP000199239">
    <property type="component" value="Unassembled WGS sequence"/>
</dbReference>
<dbReference type="Pfam" id="PF06748">
    <property type="entry name" value="DUF1217"/>
    <property type="match status" value="1"/>
</dbReference>
<dbReference type="Gene3D" id="1.10.3700.10">
    <property type="entry name" value="AGR C 984p-like"/>
    <property type="match status" value="1"/>
</dbReference>
<dbReference type="SUPFAM" id="SSF158837">
    <property type="entry name" value="AGR C 984p-like"/>
    <property type="match status" value="1"/>
</dbReference>
<sequence>MFQPIIPFSGLTGWRFLQNTYDRQFETFSKSAELQRDTEYFQDKISSIETAEDLVKDRRLLSVALGAYGLRDDIDNRYFIQKILEEGTSNDDSLANRFADPKYAEFSKAFGFGPGEVLRTSAPDFSSNMIELYQANSFEVAAGEQDSTMRVALYTQREMSELAASDGSIDTKWYTIMGDPPLRSVFENALNLPEAFGQIDIDQQLAVFKDRAKKQFGTDDISVFSDPAQLEDLITTYIVREQLSNFNSSLSSGSIALTLLQS</sequence>
<evidence type="ECO:0000313" key="1">
    <source>
        <dbReference type="EMBL" id="SFS87341.1"/>
    </source>
</evidence>
<evidence type="ECO:0008006" key="3">
    <source>
        <dbReference type="Google" id="ProtNLM"/>
    </source>
</evidence>
<dbReference type="InterPro" id="IPR010626">
    <property type="entry name" value="DUF1217"/>
</dbReference>
<organism evidence="1 2">
    <name type="scientific">Sulfitobacter marinus</name>
    <dbReference type="NCBI Taxonomy" id="394264"/>
    <lineage>
        <taxon>Bacteria</taxon>
        <taxon>Pseudomonadati</taxon>
        <taxon>Pseudomonadota</taxon>
        <taxon>Alphaproteobacteria</taxon>
        <taxon>Rhodobacterales</taxon>
        <taxon>Roseobacteraceae</taxon>
        <taxon>Sulfitobacter</taxon>
    </lineage>
</organism>
<gene>
    <name evidence="1" type="ORF">SAMN04488040_2196</name>
</gene>
<accession>A0A1I6TDT2</accession>
<proteinExistence type="predicted"/>
<dbReference type="InterPro" id="IPR023157">
    <property type="entry name" value="AGR-C-984p-like_sf"/>
</dbReference>
<dbReference type="STRING" id="394264.SAMN04488040_2196"/>
<name>A0A1I6TDT2_9RHOB</name>
<evidence type="ECO:0000313" key="2">
    <source>
        <dbReference type="Proteomes" id="UP000199239"/>
    </source>
</evidence>
<dbReference type="OrthoDB" id="7824597at2"/>
<dbReference type="EMBL" id="FPAJ01000003">
    <property type="protein sequence ID" value="SFS87341.1"/>
    <property type="molecule type" value="Genomic_DNA"/>
</dbReference>